<feature type="region of interest" description="Disordered" evidence="1">
    <location>
        <begin position="684"/>
        <end position="713"/>
    </location>
</feature>
<dbReference type="AlphaFoldDB" id="A0AB40A9Z0"/>
<evidence type="ECO:0000256" key="1">
    <source>
        <dbReference type="SAM" id="MobiDB-lite"/>
    </source>
</evidence>
<accession>A0AB40A9Z0</accession>
<protein>
    <submittedName>
        <fullName evidence="3">Uncharacterized protein cal1</fullName>
    </submittedName>
</protein>
<feature type="compositionally biased region" description="Basic residues" evidence="1">
    <location>
        <begin position="760"/>
        <end position="771"/>
    </location>
</feature>
<dbReference type="Proteomes" id="UP001652628">
    <property type="component" value="Chromosome 3"/>
</dbReference>
<sequence length="1069" mass="120080">MSRAVVTEEALEALVFERSKLWSSIMKNFSTVDDGQELDVSEFDNLFEGEDENSDLQDEEEEAKEDNEADAKLEVGHINATSVAELTMILCAGEDNKAKAEIEEILNQTVPVVEEHKRKWREAGLDRILDTFDEKQIEHHVGHWMRRHNSVYINAEPPKYLHPHGNSISDQSDESLHSIDTARYIQQSRRRNAHMTTKNPSLTTIKMYRKHSHKRDELRAKYAYDDEQEHRHHMQALLHRRREKERKLAYLASTPMHCTYSSGHHVRRKHLRKRRNNSWMFESSSDSDDDPSFSGCDCHACRRHQSLSRTAYQYLPYGRDQREYHHRQAASRTMHTMRRHHTFDMDMDLRPRLPENECSCCNSDRLCSNFVHIANSSTEEWVVENRNSPLVVGKPAKSRKHKQVVAVSPQSVRSKCHKLRLQKTKSASTSKLPTTKANYMFDSDTSDEEARKPMFCHPERTKVIPVAPIPIAPKAKKAARKAIAMHPKSLPQIKEEEPTPGRNKNVATPISESSDESEGEIKRRKRIVSFSEANSKSKKNGEIPQESITAPILNVPPVNGQEVKSLRKIPSVEKGNEATINAKKESSQNGEIKSYCMILETTYITVKDAESNLDPVGSGANKNTLEEITSPLITEKENALAEKDNGLSNKKKAIRHIKSGPTDTIDEEVMDRKCIVSLSEANTKSKRPAKKSTKPITILAQKSDSPPIPEETNTNIPEVVCINSSLSSCDLKEERLVVPRRRTKKNSENSTGKTSTTALKKARPNSLKKKTTSPAIKKLPQITEEAPIRSPDSQTNPESNPTTKCLKTNVKKPENSSREETAKDVNDIPLDSEEELQRALALSKVAYKEEQQKRRKTKKQESKEQPQSPAEQSLAVFNNQSVTCNSTAVANDTACNRVLPKRRAVKRVAAVSTTEEQTSSPTGMSVEEASATGGDPDCTVVTSTTCCEPSASEPNPPPIKLTKRGILLHSSSEPGASNFTLTEQGLGKFIGDRWARKYLKYHIGSRSFDSRHSVYYQPTPQLAAALTAPQNAQSLANISSSSASDDDIFDQINRYGTVYSVLEKKSGDK</sequence>
<feature type="compositionally biased region" description="Basic and acidic residues" evidence="1">
    <location>
        <begin position="811"/>
        <end position="826"/>
    </location>
</feature>
<feature type="region of interest" description="Disordered" evidence="1">
    <location>
        <begin position="847"/>
        <end position="874"/>
    </location>
</feature>
<feature type="compositionally biased region" description="Polar residues" evidence="1">
    <location>
        <begin position="911"/>
        <end position="923"/>
    </location>
</feature>
<organism evidence="2 3">
    <name type="scientific">Drosophila suzukii</name>
    <name type="common">Spotted-wing drosophila fruit fly</name>
    <dbReference type="NCBI Taxonomy" id="28584"/>
    <lineage>
        <taxon>Eukaryota</taxon>
        <taxon>Metazoa</taxon>
        <taxon>Ecdysozoa</taxon>
        <taxon>Arthropoda</taxon>
        <taxon>Hexapoda</taxon>
        <taxon>Insecta</taxon>
        <taxon>Pterygota</taxon>
        <taxon>Neoptera</taxon>
        <taxon>Endopterygota</taxon>
        <taxon>Diptera</taxon>
        <taxon>Brachycera</taxon>
        <taxon>Muscomorpha</taxon>
        <taxon>Ephydroidea</taxon>
        <taxon>Drosophilidae</taxon>
        <taxon>Drosophila</taxon>
        <taxon>Sophophora</taxon>
    </lineage>
</organism>
<proteinExistence type="predicted"/>
<feature type="region of interest" description="Disordered" evidence="1">
    <location>
        <begin position="909"/>
        <end position="935"/>
    </location>
</feature>
<dbReference type="GeneID" id="108019981"/>
<gene>
    <name evidence="3" type="primary">cal1</name>
</gene>
<keyword evidence="2" id="KW-1185">Reference proteome</keyword>
<dbReference type="RefSeq" id="XP_036674507.3">
    <property type="nucleotide sequence ID" value="XM_036818612.3"/>
</dbReference>
<evidence type="ECO:0000313" key="3">
    <source>
        <dbReference type="RefSeq" id="XP_036674507.3"/>
    </source>
</evidence>
<dbReference type="CDD" id="cd21840">
    <property type="entry name" value="CAL1_NTD"/>
    <property type="match status" value="1"/>
</dbReference>
<name>A0AB40A9Z0_DROSZ</name>
<evidence type="ECO:0000313" key="2">
    <source>
        <dbReference type="Proteomes" id="UP001652628"/>
    </source>
</evidence>
<feature type="compositionally biased region" description="Polar residues" evidence="1">
    <location>
        <begin position="748"/>
        <end position="758"/>
    </location>
</feature>
<feature type="region of interest" description="Disordered" evidence="1">
    <location>
        <begin position="477"/>
        <end position="543"/>
    </location>
</feature>
<feature type="compositionally biased region" description="Basic residues" evidence="1">
    <location>
        <begin position="684"/>
        <end position="693"/>
    </location>
</feature>
<reference evidence="3" key="1">
    <citation type="submission" date="2025-08" db="UniProtKB">
        <authorList>
            <consortium name="RefSeq"/>
        </authorList>
    </citation>
    <scope>IDENTIFICATION</scope>
</reference>
<feature type="compositionally biased region" description="Polar residues" evidence="1">
    <location>
        <begin position="791"/>
        <end position="806"/>
    </location>
</feature>
<feature type="region of interest" description="Disordered" evidence="1">
    <location>
        <begin position="737"/>
        <end position="830"/>
    </location>
</feature>